<gene>
    <name evidence="2" type="ORF">A2777_05300</name>
</gene>
<evidence type="ECO:0000313" key="3">
    <source>
        <dbReference type="Proteomes" id="UP000177354"/>
    </source>
</evidence>
<comment type="caution">
    <text evidence="2">The sequence shown here is derived from an EMBL/GenBank/DDBJ whole genome shotgun (WGS) entry which is preliminary data.</text>
</comment>
<proteinExistence type="predicted"/>
<protein>
    <submittedName>
        <fullName evidence="2">Uncharacterized protein</fullName>
    </submittedName>
</protein>
<dbReference type="AlphaFoldDB" id="A0A1F5Z1J6"/>
<evidence type="ECO:0000256" key="1">
    <source>
        <dbReference type="SAM" id="MobiDB-lite"/>
    </source>
</evidence>
<dbReference type="Proteomes" id="UP000177354">
    <property type="component" value="Unassembled WGS sequence"/>
</dbReference>
<sequence>MKKFSDRELMKKLIIGAVIFGGYLLWPRNASAIEINVNQVRSEHREIEINLSRKSESEVNREIHREIKTGSNIAVEVNSISGHHEVEISQKSININPEIKINRDEIRVNIIDIVNGELPGEQLNLQIGGDVNNVREDRKSQDNINENTDDTNSGDPEIEETKSNNEEVLNEEVTENNENNENNESETVDNQYYDYESDGAETNSGEQIWYYFVYPEATSNGFQEGYLAQNNKYLEELQTEESEEIAAAGDRLDSNIVPLEEKAPGNSNTWLEVLAVFLPGSIWFLSRYLSKLRGP</sequence>
<accession>A0A1F5Z1J6</accession>
<name>A0A1F5Z1J6_9BACT</name>
<evidence type="ECO:0000313" key="2">
    <source>
        <dbReference type="EMBL" id="OGG06301.1"/>
    </source>
</evidence>
<feature type="compositionally biased region" description="Polar residues" evidence="1">
    <location>
        <begin position="142"/>
        <end position="154"/>
    </location>
</feature>
<organism evidence="2 3">
    <name type="scientific">Candidatus Gottesmanbacteria bacterium RIFCSPHIGHO2_01_FULL_40_15</name>
    <dbReference type="NCBI Taxonomy" id="1798376"/>
    <lineage>
        <taxon>Bacteria</taxon>
        <taxon>Candidatus Gottesmaniibacteriota</taxon>
    </lineage>
</organism>
<feature type="region of interest" description="Disordered" evidence="1">
    <location>
        <begin position="136"/>
        <end position="189"/>
    </location>
</feature>
<reference evidence="2 3" key="1">
    <citation type="journal article" date="2016" name="Nat. Commun.">
        <title>Thousands of microbial genomes shed light on interconnected biogeochemical processes in an aquifer system.</title>
        <authorList>
            <person name="Anantharaman K."/>
            <person name="Brown C.T."/>
            <person name="Hug L.A."/>
            <person name="Sharon I."/>
            <person name="Castelle C.J."/>
            <person name="Probst A.J."/>
            <person name="Thomas B.C."/>
            <person name="Singh A."/>
            <person name="Wilkins M.J."/>
            <person name="Karaoz U."/>
            <person name="Brodie E.L."/>
            <person name="Williams K.H."/>
            <person name="Hubbard S.S."/>
            <person name="Banfield J.F."/>
        </authorList>
    </citation>
    <scope>NUCLEOTIDE SEQUENCE [LARGE SCALE GENOMIC DNA]</scope>
</reference>
<dbReference type="EMBL" id="MFJF01000017">
    <property type="protein sequence ID" value="OGG06301.1"/>
    <property type="molecule type" value="Genomic_DNA"/>
</dbReference>